<keyword evidence="2" id="KW-1185">Reference proteome</keyword>
<accession>Q2SEB3</accession>
<sequence>MNSIALFPGYWLTEMNLGFPFMQAHCAADIFDESSEKQSV</sequence>
<evidence type="ECO:0000313" key="2">
    <source>
        <dbReference type="Proteomes" id="UP000000238"/>
    </source>
</evidence>
<reference evidence="1 2" key="1">
    <citation type="journal article" date="2005" name="Nucleic Acids Res.">
        <title>Genomic blueprint of Hahella chejuensis, a marine microbe producing an algicidal agent.</title>
        <authorList>
            <person name="Jeong H."/>
            <person name="Yim J.H."/>
            <person name="Lee C."/>
            <person name="Choi S.-H."/>
            <person name="Park Y.K."/>
            <person name="Yoon S.H."/>
            <person name="Hur C.-G."/>
            <person name="Kang H.-Y."/>
            <person name="Kim D."/>
            <person name="Lee H.H."/>
            <person name="Park K.H."/>
            <person name="Park S.-H."/>
            <person name="Park H.-S."/>
            <person name="Lee H.K."/>
            <person name="Oh T.K."/>
            <person name="Kim J.F."/>
        </authorList>
    </citation>
    <scope>NUCLEOTIDE SEQUENCE [LARGE SCALE GENOMIC DNA]</scope>
    <source>
        <strain evidence="1 2">KCTC 2396</strain>
    </source>
</reference>
<dbReference type="STRING" id="349521.HCH_04304"/>
<name>Q2SEB3_HAHCH</name>
<protein>
    <submittedName>
        <fullName evidence="1">Uncharacterized protein</fullName>
    </submittedName>
</protein>
<dbReference type="EMBL" id="CP000155">
    <property type="protein sequence ID" value="ABC31011.1"/>
    <property type="molecule type" value="Genomic_DNA"/>
</dbReference>
<evidence type="ECO:0000313" key="1">
    <source>
        <dbReference type="EMBL" id="ABC31011.1"/>
    </source>
</evidence>
<dbReference type="HOGENOM" id="CLU_3290502_0_0_6"/>
<gene>
    <name evidence="1" type="ordered locus">HCH_04304</name>
</gene>
<proteinExistence type="predicted"/>
<organism evidence="1 2">
    <name type="scientific">Hahella chejuensis (strain KCTC 2396)</name>
    <dbReference type="NCBI Taxonomy" id="349521"/>
    <lineage>
        <taxon>Bacteria</taxon>
        <taxon>Pseudomonadati</taxon>
        <taxon>Pseudomonadota</taxon>
        <taxon>Gammaproteobacteria</taxon>
        <taxon>Oceanospirillales</taxon>
        <taxon>Hahellaceae</taxon>
        <taxon>Hahella</taxon>
    </lineage>
</organism>
<dbReference type="Proteomes" id="UP000000238">
    <property type="component" value="Chromosome"/>
</dbReference>
<dbReference type="AlphaFoldDB" id="Q2SEB3"/>
<dbReference type="KEGG" id="hch:HCH_04304"/>